<sequence length="507" mass="56415">MRPRSDAYTLIVRQGPERAKAFPGPPAKEKDRKPVDPPPIVQLRLRDPEDPAQNYLQSPYLFMCCALCDANLERPGQLAAALQGDDVDTPTQSALVGTLVSSLHRLKDVDNTDGGFFVFPDLSVKIEGQFRLRFSLFDMGKTRVHYIKSVMSMPFTVFSHKAFPGLSESTFLSRSFGDQGVKLRIRKEPRVLGKRSAPSDFHPQDTSHGHRQQSHSNYQNMGLPSQHEQVGDYTGSGYDEQPYKRQRMSSDSVARNAYDQDLRSSHRTDTQPRDTYSQYPLRDPLAAARGAYYPQPALQATAPTASDCSLAFMHQRNNYSSTSSPFISPRTEYPNYNFSTPNSLYQQPARDQSYQYTQAQHASAQPRPMSQLAQALPPYRPYPSTVPSQVEPPRVYSRPTEPEDQGATERAYALSGRPDHRSAQPLMTYDRSGQALARTLLPPQNLNSLPPIQSTVPSSQPRRDPLQSYPSSGASSTEGSAQLASIGQSGLGPQNYLHQPYRGQDGG</sequence>
<keyword evidence="3" id="KW-0805">Transcription regulation</keyword>
<dbReference type="Proteomes" id="UP001590951">
    <property type="component" value="Unassembled WGS sequence"/>
</dbReference>
<evidence type="ECO:0000256" key="5">
    <source>
        <dbReference type="ARBA" id="ARBA00023242"/>
    </source>
</evidence>
<reference evidence="8 9" key="1">
    <citation type="submission" date="2024-09" db="EMBL/GenBank/DDBJ databases">
        <title>Rethinking Asexuality: The Enigmatic Case of Functional Sexual Genes in Lepraria (Stereocaulaceae).</title>
        <authorList>
            <person name="Doellman M."/>
            <person name="Sun Y."/>
            <person name="Barcenas-Pena A."/>
            <person name="Lumbsch H.T."/>
            <person name="Grewe F."/>
        </authorList>
    </citation>
    <scope>NUCLEOTIDE SEQUENCE [LARGE SCALE GENOMIC DNA]</scope>
    <source>
        <strain evidence="8 9">Grewe 0041</strain>
    </source>
</reference>
<dbReference type="Pfam" id="PF11754">
    <property type="entry name" value="Velvet"/>
    <property type="match status" value="2"/>
</dbReference>
<evidence type="ECO:0000313" key="8">
    <source>
        <dbReference type="EMBL" id="KAL2050025.1"/>
    </source>
</evidence>
<evidence type="ECO:0000313" key="9">
    <source>
        <dbReference type="Proteomes" id="UP001590951"/>
    </source>
</evidence>
<feature type="compositionally biased region" description="Polar residues" evidence="6">
    <location>
        <begin position="349"/>
        <end position="363"/>
    </location>
</feature>
<evidence type="ECO:0000256" key="4">
    <source>
        <dbReference type="ARBA" id="ARBA00023163"/>
    </source>
</evidence>
<feature type="region of interest" description="Disordered" evidence="6">
    <location>
        <begin position="1"/>
        <end position="39"/>
    </location>
</feature>
<feature type="region of interest" description="Disordered" evidence="6">
    <location>
        <begin position="187"/>
        <end position="280"/>
    </location>
</feature>
<feature type="compositionally biased region" description="Basic and acidic residues" evidence="6">
    <location>
        <begin position="258"/>
        <end position="272"/>
    </location>
</feature>
<accession>A0ABR4AXK9</accession>
<dbReference type="InterPro" id="IPR037525">
    <property type="entry name" value="Velvet_dom"/>
</dbReference>
<dbReference type="PROSITE" id="PS51821">
    <property type="entry name" value="VELVET"/>
    <property type="match status" value="1"/>
</dbReference>
<feature type="region of interest" description="Disordered" evidence="6">
    <location>
        <begin position="349"/>
        <end position="368"/>
    </location>
</feature>
<evidence type="ECO:0000256" key="2">
    <source>
        <dbReference type="ARBA" id="ARBA00022969"/>
    </source>
</evidence>
<comment type="caution">
    <text evidence="8">The sequence shown here is derived from an EMBL/GenBank/DDBJ whole genome shotgun (WGS) entry which is preliminary data.</text>
</comment>
<feature type="compositionally biased region" description="Low complexity" evidence="6">
    <location>
        <begin position="442"/>
        <end position="451"/>
    </location>
</feature>
<evidence type="ECO:0000256" key="6">
    <source>
        <dbReference type="SAM" id="MobiDB-lite"/>
    </source>
</evidence>
<dbReference type="Gene3D" id="2.60.40.3960">
    <property type="entry name" value="Velvet domain"/>
    <property type="match status" value="1"/>
</dbReference>
<comment type="subcellular location">
    <subcellularLocation>
        <location evidence="1">Nucleus</location>
    </subcellularLocation>
</comment>
<gene>
    <name evidence="8" type="ORF">ABVK25_009752</name>
</gene>
<organism evidence="8 9">
    <name type="scientific">Lepraria finkii</name>
    <dbReference type="NCBI Taxonomy" id="1340010"/>
    <lineage>
        <taxon>Eukaryota</taxon>
        <taxon>Fungi</taxon>
        <taxon>Dikarya</taxon>
        <taxon>Ascomycota</taxon>
        <taxon>Pezizomycotina</taxon>
        <taxon>Lecanoromycetes</taxon>
        <taxon>OSLEUM clade</taxon>
        <taxon>Lecanoromycetidae</taxon>
        <taxon>Lecanorales</taxon>
        <taxon>Lecanorineae</taxon>
        <taxon>Stereocaulaceae</taxon>
        <taxon>Lepraria</taxon>
    </lineage>
</organism>
<dbReference type="InterPro" id="IPR038491">
    <property type="entry name" value="Velvet_dom_sf"/>
</dbReference>
<dbReference type="PANTHER" id="PTHR33572">
    <property type="entry name" value="SPORE DEVELOPMENT REGULATOR VOSA"/>
    <property type="match status" value="1"/>
</dbReference>
<dbReference type="InterPro" id="IPR021740">
    <property type="entry name" value="Velvet"/>
</dbReference>
<feature type="region of interest" description="Disordered" evidence="6">
    <location>
        <begin position="374"/>
        <end position="425"/>
    </location>
</feature>
<feature type="region of interest" description="Disordered" evidence="6">
    <location>
        <begin position="442"/>
        <end position="507"/>
    </location>
</feature>
<protein>
    <recommendedName>
        <fullName evidence="7">Velvet domain-containing protein</fullName>
    </recommendedName>
</protein>
<evidence type="ECO:0000256" key="3">
    <source>
        <dbReference type="ARBA" id="ARBA00023015"/>
    </source>
</evidence>
<dbReference type="PANTHER" id="PTHR33572:SF18">
    <property type="entry name" value="SPORE DEVELOPMENT REGULATOR VOSA"/>
    <property type="match status" value="1"/>
</dbReference>
<evidence type="ECO:0000259" key="7">
    <source>
        <dbReference type="PROSITE" id="PS51821"/>
    </source>
</evidence>
<keyword evidence="9" id="KW-1185">Reference proteome</keyword>
<keyword evidence="2" id="KW-0749">Sporulation</keyword>
<feature type="compositionally biased region" description="Polar residues" evidence="6">
    <location>
        <begin position="468"/>
        <end position="492"/>
    </location>
</feature>
<evidence type="ECO:0000256" key="1">
    <source>
        <dbReference type="ARBA" id="ARBA00004123"/>
    </source>
</evidence>
<feature type="compositionally biased region" description="Polar residues" evidence="6">
    <location>
        <begin position="214"/>
        <end position="228"/>
    </location>
</feature>
<keyword evidence="5" id="KW-0539">Nucleus</keyword>
<dbReference type="EMBL" id="JBHFEH010000054">
    <property type="protein sequence ID" value="KAL2050025.1"/>
    <property type="molecule type" value="Genomic_DNA"/>
</dbReference>
<feature type="domain" description="Velvet" evidence="7">
    <location>
        <begin position="1"/>
        <end position="186"/>
    </location>
</feature>
<proteinExistence type="predicted"/>
<keyword evidence="4" id="KW-0804">Transcription</keyword>
<name>A0ABR4AXK9_9LECA</name>